<protein>
    <submittedName>
        <fullName evidence="2">Nitrous oxidase accessory protein</fullName>
    </submittedName>
</protein>
<comment type="caution">
    <text evidence="2">The sequence shown here is derived from an EMBL/GenBank/DDBJ whole genome shotgun (WGS) entry which is preliminary data.</text>
</comment>
<feature type="domain" description="Right handed beta helix" evidence="1">
    <location>
        <begin position="119"/>
        <end position="213"/>
    </location>
</feature>
<dbReference type="InterPro" id="IPR011050">
    <property type="entry name" value="Pectin_lyase_fold/virulence"/>
</dbReference>
<proteinExistence type="predicted"/>
<dbReference type="InterPro" id="IPR012334">
    <property type="entry name" value="Pectin_lyas_fold"/>
</dbReference>
<keyword evidence="3" id="KW-1185">Reference proteome</keyword>
<dbReference type="OrthoDB" id="159063at2"/>
<dbReference type="AlphaFoldDB" id="A0A3D9RNR5"/>
<organism evidence="2 3">
    <name type="scientific">Paenibacillus taihuensis</name>
    <dbReference type="NCBI Taxonomy" id="1156355"/>
    <lineage>
        <taxon>Bacteria</taxon>
        <taxon>Bacillati</taxon>
        <taxon>Bacillota</taxon>
        <taxon>Bacilli</taxon>
        <taxon>Bacillales</taxon>
        <taxon>Paenibacillaceae</taxon>
        <taxon>Paenibacillus</taxon>
    </lineage>
</organism>
<evidence type="ECO:0000259" key="1">
    <source>
        <dbReference type="Pfam" id="PF13229"/>
    </source>
</evidence>
<dbReference type="NCBIfam" id="TIGR03804">
    <property type="entry name" value="para_beta_helix"/>
    <property type="match status" value="1"/>
</dbReference>
<reference evidence="2 3" key="1">
    <citation type="submission" date="2018-08" db="EMBL/GenBank/DDBJ databases">
        <title>Genomic Encyclopedia of Type Strains, Phase III (KMG-III): the genomes of soil and plant-associated and newly described type strains.</title>
        <authorList>
            <person name="Whitman W."/>
        </authorList>
    </citation>
    <scope>NUCLEOTIDE SEQUENCE [LARGE SCALE GENOMIC DNA]</scope>
    <source>
        <strain evidence="2 3">CGMCC 1.10966</strain>
    </source>
</reference>
<dbReference type="Gene3D" id="2.160.20.10">
    <property type="entry name" value="Single-stranded right-handed beta-helix, Pectin lyase-like"/>
    <property type="match status" value="1"/>
</dbReference>
<accession>A0A3D9RNR5</accession>
<evidence type="ECO:0000313" key="2">
    <source>
        <dbReference type="EMBL" id="REE81550.1"/>
    </source>
</evidence>
<dbReference type="InterPro" id="IPR022441">
    <property type="entry name" value="Para_beta_helix_rpt-2"/>
</dbReference>
<evidence type="ECO:0000313" key="3">
    <source>
        <dbReference type="Proteomes" id="UP000256304"/>
    </source>
</evidence>
<dbReference type="Pfam" id="PF13229">
    <property type="entry name" value="Beta_helix"/>
    <property type="match status" value="1"/>
</dbReference>
<dbReference type="InterPro" id="IPR039448">
    <property type="entry name" value="Beta_helix"/>
</dbReference>
<gene>
    <name evidence="2" type="ORF">A8990_11875</name>
</gene>
<dbReference type="Proteomes" id="UP000256304">
    <property type="component" value="Unassembled WGS sequence"/>
</dbReference>
<sequence length="215" mass="23112">MKEAGQTMIRSILMLICTLFIASGWMELQAIASPAAMSADLIQTLIDKAQDGDTVRIPPGSYEGRILINRPIQLDGGGAVTLRNTDQKSTVEITAKGVALKGLIVVHEARDKNAAVSVSSDEVRINSLDIRTGGYGILLRKADRGIVANTKIEWLEDANAAAAKTKIVRHNGIDLFNSHLNVIQGNTVSNMNDGIYLESSNGNTVINNAIDHHGR</sequence>
<name>A0A3D9RNR5_9BACL</name>
<dbReference type="EMBL" id="QTTN01000018">
    <property type="protein sequence ID" value="REE81550.1"/>
    <property type="molecule type" value="Genomic_DNA"/>
</dbReference>
<dbReference type="SUPFAM" id="SSF51126">
    <property type="entry name" value="Pectin lyase-like"/>
    <property type="match status" value="1"/>
</dbReference>